<name>A0ABP6LE90_9ACTN</name>
<sequence>MEYQSIYYMTELVRLHSYIGIPPARTGRKLVHAEQSVGINHIAPVFFDDPISAAARGAPVAARLMK</sequence>
<evidence type="ECO:0000313" key="1">
    <source>
        <dbReference type="EMBL" id="GAA3038692.1"/>
    </source>
</evidence>
<gene>
    <name evidence="1" type="ORF">GCM10010528_19110</name>
</gene>
<evidence type="ECO:0000313" key="2">
    <source>
        <dbReference type="Proteomes" id="UP001501035"/>
    </source>
</evidence>
<reference evidence="2" key="1">
    <citation type="journal article" date="2019" name="Int. J. Syst. Evol. Microbiol.">
        <title>The Global Catalogue of Microorganisms (GCM) 10K type strain sequencing project: providing services to taxonomists for standard genome sequencing and annotation.</title>
        <authorList>
            <consortium name="The Broad Institute Genomics Platform"/>
            <consortium name="The Broad Institute Genome Sequencing Center for Infectious Disease"/>
            <person name="Wu L."/>
            <person name="Ma J."/>
        </authorList>
    </citation>
    <scope>NUCLEOTIDE SEQUENCE [LARGE SCALE GENOMIC DNA]</scope>
    <source>
        <strain evidence="2">JCM 14234</strain>
    </source>
</reference>
<organism evidence="1 2">
    <name type="scientific">Gordonia defluvii</name>
    <dbReference type="NCBI Taxonomy" id="283718"/>
    <lineage>
        <taxon>Bacteria</taxon>
        <taxon>Bacillati</taxon>
        <taxon>Actinomycetota</taxon>
        <taxon>Actinomycetes</taxon>
        <taxon>Mycobacteriales</taxon>
        <taxon>Gordoniaceae</taxon>
        <taxon>Gordonia</taxon>
    </lineage>
</organism>
<accession>A0ABP6LE90</accession>
<protein>
    <submittedName>
        <fullName evidence="1">Uncharacterized protein</fullName>
    </submittedName>
</protein>
<dbReference type="Proteomes" id="UP001501035">
    <property type="component" value="Unassembled WGS sequence"/>
</dbReference>
<proteinExistence type="predicted"/>
<comment type="caution">
    <text evidence="1">The sequence shown here is derived from an EMBL/GenBank/DDBJ whole genome shotgun (WGS) entry which is preliminary data.</text>
</comment>
<keyword evidence="2" id="KW-1185">Reference proteome</keyword>
<dbReference type="EMBL" id="BAAAVS010000024">
    <property type="protein sequence ID" value="GAA3038692.1"/>
    <property type="molecule type" value="Genomic_DNA"/>
</dbReference>